<dbReference type="GO" id="GO:0003677">
    <property type="term" value="F:DNA binding"/>
    <property type="evidence" value="ECO:0007669"/>
    <property type="project" value="UniProtKB-KW"/>
</dbReference>
<reference evidence="5 6" key="1">
    <citation type="submission" date="2019-09" db="EMBL/GenBank/DDBJ databases">
        <title>Goodfellowia gen. nov., a new genus of the Pseudonocardineae related to Actinoalloteichus, containing Goodfellowia coeruleoviolacea gen. nov., comb. nov. gen. nov., comb. nov.</title>
        <authorList>
            <person name="Labeda D."/>
        </authorList>
    </citation>
    <scope>NUCLEOTIDE SEQUENCE [LARGE SCALE GENOMIC DNA]</scope>
    <source>
        <strain evidence="5 6">AN110305</strain>
    </source>
</reference>
<evidence type="ECO:0000256" key="2">
    <source>
        <dbReference type="ARBA" id="ARBA00023125"/>
    </source>
</evidence>
<dbReference type="EMBL" id="VUOB01000077">
    <property type="protein sequence ID" value="KAA2252170.1"/>
    <property type="molecule type" value="Genomic_DNA"/>
</dbReference>
<dbReference type="GO" id="GO:0006310">
    <property type="term" value="P:DNA recombination"/>
    <property type="evidence" value="ECO:0007669"/>
    <property type="project" value="UniProtKB-KW"/>
</dbReference>
<protein>
    <submittedName>
        <fullName evidence="5">Tyrosine-type recombinase/integrase</fullName>
    </submittedName>
</protein>
<dbReference type="InterPro" id="IPR013762">
    <property type="entry name" value="Integrase-like_cat_sf"/>
</dbReference>
<dbReference type="InterPro" id="IPR002104">
    <property type="entry name" value="Integrase_catalytic"/>
</dbReference>
<comment type="similarity">
    <text evidence="1">Belongs to the 'phage' integrase family.</text>
</comment>
<dbReference type="PANTHER" id="PTHR30349:SF64">
    <property type="entry name" value="PROPHAGE INTEGRASE INTD-RELATED"/>
    <property type="match status" value="1"/>
</dbReference>
<dbReference type="PANTHER" id="PTHR30349">
    <property type="entry name" value="PHAGE INTEGRASE-RELATED"/>
    <property type="match status" value="1"/>
</dbReference>
<dbReference type="PROSITE" id="PS51898">
    <property type="entry name" value="TYR_RECOMBINASE"/>
    <property type="match status" value="1"/>
</dbReference>
<keyword evidence="3" id="KW-0233">DNA recombination</keyword>
<proteinExistence type="inferred from homology"/>
<dbReference type="Gene3D" id="1.10.443.10">
    <property type="entry name" value="Intergrase catalytic core"/>
    <property type="match status" value="1"/>
</dbReference>
<keyword evidence="6" id="KW-1185">Reference proteome</keyword>
<dbReference type="Gene3D" id="1.10.150.130">
    <property type="match status" value="1"/>
</dbReference>
<evidence type="ECO:0000313" key="6">
    <source>
        <dbReference type="Proteomes" id="UP000323454"/>
    </source>
</evidence>
<feature type="domain" description="Tyr recombinase" evidence="4">
    <location>
        <begin position="70"/>
        <end position="287"/>
    </location>
</feature>
<accession>A0A5B2WN17</accession>
<organism evidence="5 6">
    <name type="scientific">Solihabitans fulvus</name>
    <dbReference type="NCBI Taxonomy" id="1892852"/>
    <lineage>
        <taxon>Bacteria</taxon>
        <taxon>Bacillati</taxon>
        <taxon>Actinomycetota</taxon>
        <taxon>Actinomycetes</taxon>
        <taxon>Pseudonocardiales</taxon>
        <taxon>Pseudonocardiaceae</taxon>
        <taxon>Solihabitans</taxon>
    </lineage>
</organism>
<dbReference type="InterPro" id="IPR011010">
    <property type="entry name" value="DNA_brk_join_enz"/>
</dbReference>
<dbReference type="OrthoDB" id="3773913at2"/>
<evidence type="ECO:0000256" key="1">
    <source>
        <dbReference type="ARBA" id="ARBA00008857"/>
    </source>
</evidence>
<dbReference type="SUPFAM" id="SSF56349">
    <property type="entry name" value="DNA breaking-rejoining enzymes"/>
    <property type="match status" value="1"/>
</dbReference>
<gene>
    <name evidence="5" type="ORF">F0L68_37005</name>
</gene>
<dbReference type="InterPro" id="IPR010998">
    <property type="entry name" value="Integrase_recombinase_N"/>
</dbReference>
<keyword evidence="2" id="KW-0238">DNA-binding</keyword>
<evidence type="ECO:0000313" key="5">
    <source>
        <dbReference type="EMBL" id="KAA2252170.1"/>
    </source>
</evidence>
<comment type="caution">
    <text evidence="5">The sequence shown here is derived from an EMBL/GenBank/DDBJ whole genome shotgun (WGS) entry which is preliminary data.</text>
</comment>
<dbReference type="InterPro" id="IPR050090">
    <property type="entry name" value="Tyrosine_recombinase_XerCD"/>
</dbReference>
<evidence type="ECO:0000259" key="4">
    <source>
        <dbReference type="PROSITE" id="PS51898"/>
    </source>
</evidence>
<reference evidence="5 6" key="2">
    <citation type="submission" date="2019-09" db="EMBL/GenBank/DDBJ databases">
        <authorList>
            <person name="Jin C."/>
        </authorList>
    </citation>
    <scope>NUCLEOTIDE SEQUENCE [LARGE SCALE GENOMIC DNA]</scope>
    <source>
        <strain evidence="5 6">AN110305</strain>
    </source>
</reference>
<evidence type="ECO:0000256" key="3">
    <source>
        <dbReference type="ARBA" id="ARBA00023172"/>
    </source>
</evidence>
<sequence>MFDLTDAVAVREVLDVLAAKLDGKAAAASVYQRKRAVLFNLLSYAVERELIPDNPLNRVKRKAAKVVDQVDPRVVANPHQVAELLTAVSYVGSRNKDRGAHLAAFFATGYYSAARPAEGLGLREDDCTLPAEGWGSLALGESRPAAGKRWTDSGEVHDRRGLKHRGAKEVRIVPIPPVLVAMLRDHLDRYGSGPDGRLFRSQSGGVVSSSTYYRVWDDARQYALTPAQVASPLAGRPYDLRHAAVSLWLNGGVPATEVAERAGHSVDVLLKVYAKCIDGQRETVNKKIEELFEAAA</sequence>
<dbReference type="AlphaFoldDB" id="A0A5B2WN17"/>
<dbReference type="GO" id="GO:0015074">
    <property type="term" value="P:DNA integration"/>
    <property type="evidence" value="ECO:0007669"/>
    <property type="project" value="InterPro"/>
</dbReference>
<name>A0A5B2WN17_9PSEU</name>
<dbReference type="Proteomes" id="UP000323454">
    <property type="component" value="Unassembled WGS sequence"/>
</dbReference>